<feature type="transmembrane region" description="Helical" evidence="1">
    <location>
        <begin position="105"/>
        <end position="124"/>
    </location>
</feature>
<accession>A0AAU7KLU1</accession>
<organism evidence="2">
    <name type="scientific">Halomonas sp. RT37</name>
    <dbReference type="NCBI Taxonomy" id="2950872"/>
    <lineage>
        <taxon>Bacteria</taxon>
        <taxon>Pseudomonadati</taxon>
        <taxon>Pseudomonadota</taxon>
        <taxon>Gammaproteobacteria</taxon>
        <taxon>Oceanospirillales</taxon>
        <taxon>Halomonadaceae</taxon>
        <taxon>Halomonas</taxon>
    </lineage>
</organism>
<dbReference type="AlphaFoldDB" id="A0AAU7KLU1"/>
<dbReference type="RefSeq" id="WP_045990950.1">
    <property type="nucleotide sequence ID" value="NZ_CP098827.1"/>
</dbReference>
<dbReference type="EMBL" id="CP098827">
    <property type="protein sequence ID" value="XBO72325.1"/>
    <property type="molecule type" value="Genomic_DNA"/>
</dbReference>
<evidence type="ECO:0000256" key="1">
    <source>
        <dbReference type="SAM" id="Phobius"/>
    </source>
</evidence>
<feature type="transmembrane region" description="Helical" evidence="1">
    <location>
        <begin position="47"/>
        <end position="73"/>
    </location>
</feature>
<feature type="transmembrane region" description="Helical" evidence="1">
    <location>
        <begin position="80"/>
        <end position="99"/>
    </location>
</feature>
<evidence type="ECO:0000313" key="2">
    <source>
        <dbReference type="EMBL" id="XBO72325.1"/>
    </source>
</evidence>
<gene>
    <name evidence="2" type="ORF">NFG58_06360</name>
</gene>
<keyword evidence="1" id="KW-0472">Membrane</keyword>
<sequence length="144" mass="15351">MHTEGNEMAGLKGGLLAMRIGIFLVLLVWTLSKFINPSQGSGIMDKYFGIAGVGTAVVVALGVLELVLILAFVSGSFKRISYGGVLLVHGVSTLVTIPAMVTDPFGHMLFFAALPMLAACYTLYRLRDHDTLLTLERPAPLATA</sequence>
<name>A0AAU7KLU1_9GAMM</name>
<keyword evidence="1" id="KW-1133">Transmembrane helix</keyword>
<protein>
    <recommendedName>
        <fullName evidence="3">DoxX family protein</fullName>
    </recommendedName>
</protein>
<keyword evidence="1" id="KW-0812">Transmembrane</keyword>
<reference evidence="2" key="1">
    <citation type="submission" date="2022-06" db="EMBL/GenBank/DDBJ databases">
        <title>A novel DMS-producing enzyme.</title>
        <authorList>
            <person name="Zhang Y."/>
        </authorList>
    </citation>
    <scope>NUCLEOTIDE SEQUENCE</scope>
    <source>
        <strain evidence="2">RT37</strain>
    </source>
</reference>
<feature type="transmembrane region" description="Helical" evidence="1">
    <location>
        <begin position="16"/>
        <end position="35"/>
    </location>
</feature>
<evidence type="ECO:0008006" key="3">
    <source>
        <dbReference type="Google" id="ProtNLM"/>
    </source>
</evidence>
<proteinExistence type="predicted"/>